<dbReference type="Proteomes" id="UP000695022">
    <property type="component" value="Unplaced"/>
</dbReference>
<dbReference type="InterPro" id="IPR036885">
    <property type="entry name" value="SWIB_MDM2_dom_sf"/>
</dbReference>
<dbReference type="PROSITE" id="PS50089">
    <property type="entry name" value="ZF_RING_2"/>
    <property type="match status" value="1"/>
</dbReference>
<comment type="subcellular location">
    <subcellularLocation>
        <location evidence="1">Nucleus</location>
    </subcellularLocation>
</comment>
<organism evidence="11 12">
    <name type="scientific">Priapulus caudatus</name>
    <name type="common">Priapulid worm</name>
    <dbReference type="NCBI Taxonomy" id="37621"/>
    <lineage>
        <taxon>Eukaryota</taxon>
        <taxon>Metazoa</taxon>
        <taxon>Ecdysozoa</taxon>
        <taxon>Scalidophora</taxon>
        <taxon>Priapulida</taxon>
        <taxon>Priapulimorpha</taxon>
        <taxon>Priapulimorphida</taxon>
        <taxon>Priapulidae</taxon>
        <taxon>Priapulus</taxon>
    </lineage>
</organism>
<dbReference type="InterPro" id="IPR003121">
    <property type="entry name" value="SWIB_MDM2_domain"/>
</dbReference>
<dbReference type="CDD" id="cd10566">
    <property type="entry name" value="MDM2_like"/>
    <property type="match status" value="1"/>
</dbReference>
<feature type="region of interest" description="Disordered" evidence="8">
    <location>
        <begin position="109"/>
        <end position="171"/>
    </location>
</feature>
<keyword evidence="4 7" id="KW-0863">Zinc-finger</keyword>
<protein>
    <submittedName>
        <fullName evidence="12">E3 ubiquitin-protein ligase Mdm2-like</fullName>
    </submittedName>
</protein>
<comment type="similarity">
    <text evidence="2">Belongs to the MDM2/MDM4 family.</text>
</comment>
<dbReference type="InterPro" id="IPR001876">
    <property type="entry name" value="Znf_RanBP2"/>
</dbReference>
<dbReference type="SUPFAM" id="SSF57850">
    <property type="entry name" value="RING/U-box"/>
    <property type="match status" value="1"/>
</dbReference>
<gene>
    <name evidence="12" type="primary">LOC106807260</name>
</gene>
<dbReference type="CDD" id="cd16646">
    <property type="entry name" value="mRING-HC-C2H2C4_MDM2-like"/>
    <property type="match status" value="1"/>
</dbReference>
<dbReference type="Pfam" id="PF02201">
    <property type="entry name" value="SWIB"/>
    <property type="match status" value="1"/>
</dbReference>
<sequence length="640" mass="68527">MPELHMTPMSSLKKGTLLQCTNYLLRPSTEFLQILKKTGATGLTFTRKELFHHLKEYIGGKQLYDPSNPRIIYCDEDLSVVFGVKSFTIEDVMGLVARHTSLVVDPACTKESKAEPTPSPDSHLVGNSQPPKRKRTSSDKSKSPAHSTSSSDNKSKKHASLSVVHHSDDDGSSGGMPWYFNVQVHTSDSEVLSVQGYETAVIESEADGSQITVSTLYWDDEDVGNHDDDCFSIEYELESSCSDVSVSDDVTTDSDCSEDVVGALFVYDAHHHHDPDEYYLADYSDSESETDSSDPEVSDADKWRCSECHILNRPGIRFCERCWKLRRDWLPERRRIRMRRHHFCRAASAPVDQDLSSGGSSSACGELEERRRRRQACGGAPGGMWQGTRSRSMDDGSIAGSWGISVVRNRGGEDMLVSATPTTVAATAAAATTVAAPAAATRTTTTTTVAIPAAAAATTVPAATAAAAIPLEEVPNVRAVVPPTAAAVMPQPRSAAVQAEGAAAVSVFPSPPPLATSVAVPPSPLVAAASTSASADPALIACSSSSISSSQPCSSQLLDSPSQLSSSCHVESLDPELGEASGTSLPCLICLSRPKNASIIHGHTGHQVACYKCAKKLRRRGRPCPVCRRPIQKVIKNFVI</sequence>
<evidence type="ECO:0000259" key="10">
    <source>
        <dbReference type="PROSITE" id="PS51925"/>
    </source>
</evidence>
<name>A0ABM1DYM1_PRICU</name>
<keyword evidence="6" id="KW-0539">Nucleus</keyword>
<keyword evidence="5" id="KW-0862">Zinc</keyword>
<dbReference type="InterPro" id="IPR013083">
    <property type="entry name" value="Znf_RING/FYVE/PHD"/>
</dbReference>
<dbReference type="Pfam" id="PF13920">
    <property type="entry name" value="zf-C3HC4_3"/>
    <property type="match status" value="1"/>
</dbReference>
<dbReference type="InterPro" id="IPR016495">
    <property type="entry name" value="p53_neg-reg_MDM_2/4"/>
</dbReference>
<dbReference type="PROSITE" id="PS51925">
    <property type="entry name" value="SWIB_MDM2"/>
    <property type="match status" value="1"/>
</dbReference>
<evidence type="ECO:0000256" key="7">
    <source>
        <dbReference type="PROSITE-ProRule" id="PRU00175"/>
    </source>
</evidence>
<dbReference type="PIRSF" id="PIRSF006748">
    <property type="entry name" value="p53_MDM_2/4"/>
    <property type="match status" value="1"/>
</dbReference>
<dbReference type="RefSeq" id="XP_014665042.1">
    <property type="nucleotide sequence ID" value="XM_014809556.1"/>
</dbReference>
<dbReference type="InterPro" id="IPR001841">
    <property type="entry name" value="Znf_RING"/>
</dbReference>
<evidence type="ECO:0000259" key="9">
    <source>
        <dbReference type="PROSITE" id="PS50089"/>
    </source>
</evidence>
<keyword evidence="3" id="KW-0479">Metal-binding</keyword>
<dbReference type="SUPFAM" id="SSF47592">
    <property type="entry name" value="SWIB/MDM2 domain"/>
    <property type="match status" value="1"/>
</dbReference>
<evidence type="ECO:0000256" key="5">
    <source>
        <dbReference type="ARBA" id="ARBA00022833"/>
    </source>
</evidence>
<reference evidence="12" key="1">
    <citation type="submission" date="2025-08" db="UniProtKB">
        <authorList>
            <consortium name="RefSeq"/>
        </authorList>
    </citation>
    <scope>IDENTIFICATION</scope>
</reference>
<dbReference type="Gene3D" id="1.10.245.10">
    <property type="entry name" value="SWIB/MDM2 domain"/>
    <property type="match status" value="1"/>
</dbReference>
<evidence type="ECO:0000256" key="3">
    <source>
        <dbReference type="ARBA" id="ARBA00022723"/>
    </source>
</evidence>
<evidence type="ECO:0000256" key="8">
    <source>
        <dbReference type="SAM" id="MobiDB-lite"/>
    </source>
</evidence>
<dbReference type="InterPro" id="IPR036443">
    <property type="entry name" value="Znf_RanBP2_sf"/>
</dbReference>
<dbReference type="GeneID" id="106807260"/>
<dbReference type="PROSITE" id="PS01358">
    <property type="entry name" value="ZF_RANBP2_1"/>
    <property type="match status" value="1"/>
</dbReference>
<evidence type="ECO:0000313" key="12">
    <source>
        <dbReference type="RefSeq" id="XP_014665042.1"/>
    </source>
</evidence>
<feature type="region of interest" description="Disordered" evidence="8">
    <location>
        <begin position="354"/>
        <end position="396"/>
    </location>
</feature>
<dbReference type="SUPFAM" id="SSF90209">
    <property type="entry name" value="Ran binding protein zinc finger-like"/>
    <property type="match status" value="1"/>
</dbReference>
<evidence type="ECO:0000256" key="4">
    <source>
        <dbReference type="ARBA" id="ARBA00022771"/>
    </source>
</evidence>
<dbReference type="PANTHER" id="PTHR46858">
    <property type="entry name" value="OS05G0521000 PROTEIN"/>
    <property type="match status" value="1"/>
</dbReference>
<evidence type="ECO:0000256" key="1">
    <source>
        <dbReference type="ARBA" id="ARBA00004123"/>
    </source>
</evidence>
<feature type="domain" description="DM2" evidence="10">
    <location>
        <begin position="23"/>
        <end position="105"/>
    </location>
</feature>
<evidence type="ECO:0000256" key="2">
    <source>
        <dbReference type="ARBA" id="ARBA00005803"/>
    </source>
</evidence>
<dbReference type="Gene3D" id="2.30.30.380">
    <property type="entry name" value="Zn-finger domain of Sec23/24"/>
    <property type="match status" value="1"/>
</dbReference>
<dbReference type="PANTHER" id="PTHR46858:SF5">
    <property type="entry name" value="E3 UBIQUITIN-PROTEIN LIGASE APD1-RELATED"/>
    <property type="match status" value="1"/>
</dbReference>
<evidence type="ECO:0000256" key="6">
    <source>
        <dbReference type="ARBA" id="ARBA00023242"/>
    </source>
</evidence>
<proteinExistence type="inferred from homology"/>
<feature type="compositionally biased region" description="Polar residues" evidence="8">
    <location>
        <begin position="354"/>
        <end position="363"/>
    </location>
</feature>
<keyword evidence="11" id="KW-1185">Reference proteome</keyword>
<feature type="domain" description="RING-type" evidence="9">
    <location>
        <begin position="587"/>
        <end position="628"/>
    </location>
</feature>
<dbReference type="Gene3D" id="3.30.40.10">
    <property type="entry name" value="Zinc/RING finger domain, C3HC4 (zinc finger)"/>
    <property type="match status" value="1"/>
</dbReference>
<accession>A0ABM1DYM1</accession>
<evidence type="ECO:0000313" key="11">
    <source>
        <dbReference type="Proteomes" id="UP000695022"/>
    </source>
</evidence>